<dbReference type="SUPFAM" id="SSF51445">
    <property type="entry name" value="(Trans)glycosidases"/>
    <property type="match status" value="1"/>
</dbReference>
<protein>
    <recommendedName>
        <fullName evidence="3">Cellulose-binding domain protein</fullName>
    </recommendedName>
</protein>
<dbReference type="AlphaFoldDB" id="A0A1I3R451"/>
<gene>
    <name evidence="1" type="ORF">SAMN03080618_02872</name>
</gene>
<organism evidence="1 2">
    <name type="scientific">Aquamicrobium aerolatum DSM 21857</name>
    <dbReference type="NCBI Taxonomy" id="1121003"/>
    <lineage>
        <taxon>Bacteria</taxon>
        <taxon>Pseudomonadati</taxon>
        <taxon>Pseudomonadota</taxon>
        <taxon>Alphaproteobacteria</taxon>
        <taxon>Hyphomicrobiales</taxon>
        <taxon>Phyllobacteriaceae</taxon>
        <taxon>Aerobium</taxon>
    </lineage>
</organism>
<proteinExistence type="predicted"/>
<sequence>MKRRNLLKLVPALVASGVLPPSSVRSQALNGGSTSRAASFGMNLAPVNYWTTEHPFKNLALCASPWRLQEVNGPYRMDLPLPPATAEGYPTVVPRGTFLETFLVFTPYRAHLGHTLSVTYEGKGVIEYLAGGELVSRAPGKDVVRLLQNEAPVIARLKSTDANTPLRDVRVAEVESDDPEPSRFRTAFLNRLSSMSVLRFMDWMETNNSKISRWDERPVEARYSQAEGGVAIEIMVELCNRLGIPPWFTMPHLADDDYVRNFAQLVKTTLQPQIPVYVEYSNEVWNGLFEQAQYASREGLSLGLSANPYEAGLRFYSQRSSEVISIWEDVFAEERDRVVGVYATHGVNAWTSEVVLSWQDASKYCDVLAIAPYFGGAMGNRDNAPTVSKWNLDRLFEALAAEVDGENRDYIRRQAEISNRFGVPLIAYEGGQHLVGYSGTEHDEILHRLFAEANRDPRMGDLYRRHIAHWREAGGGTYALFNSMSRSSQWGCWGLLEYESDSDAPKWRAVEQMLNM</sequence>
<evidence type="ECO:0000313" key="2">
    <source>
        <dbReference type="Proteomes" id="UP000242763"/>
    </source>
</evidence>
<evidence type="ECO:0008006" key="3">
    <source>
        <dbReference type="Google" id="ProtNLM"/>
    </source>
</evidence>
<dbReference type="STRING" id="1121003.SAMN03080618_02872"/>
<dbReference type="RefSeq" id="WP_244523272.1">
    <property type="nucleotide sequence ID" value="NZ_FORF01000017.1"/>
</dbReference>
<reference evidence="2" key="1">
    <citation type="submission" date="2016-10" db="EMBL/GenBank/DDBJ databases">
        <authorList>
            <person name="Varghese N."/>
            <person name="Submissions S."/>
        </authorList>
    </citation>
    <scope>NUCLEOTIDE SEQUENCE [LARGE SCALE GENOMIC DNA]</scope>
    <source>
        <strain evidence="2">DSM 21857</strain>
    </source>
</reference>
<evidence type="ECO:0000313" key="1">
    <source>
        <dbReference type="EMBL" id="SFJ40127.1"/>
    </source>
</evidence>
<dbReference type="InterPro" id="IPR017853">
    <property type="entry name" value="GH"/>
</dbReference>
<keyword evidence="2" id="KW-1185">Reference proteome</keyword>
<dbReference type="Proteomes" id="UP000242763">
    <property type="component" value="Unassembled WGS sequence"/>
</dbReference>
<accession>A0A1I3R451</accession>
<dbReference type="EMBL" id="FORF01000017">
    <property type="protein sequence ID" value="SFJ40127.1"/>
    <property type="molecule type" value="Genomic_DNA"/>
</dbReference>
<name>A0A1I3R451_9HYPH</name>